<reference evidence="6" key="2">
    <citation type="submission" date="2020-05" db="EMBL/GenBank/DDBJ databases">
        <authorList>
            <person name="Kim H.-S."/>
            <person name="Proctor R.H."/>
            <person name="Brown D.W."/>
        </authorList>
    </citation>
    <scope>NUCLEOTIDE SEQUENCE</scope>
    <source>
        <strain evidence="6">NRRL 45417</strain>
    </source>
</reference>
<dbReference type="PROSITE" id="PS50297">
    <property type="entry name" value="ANK_REP_REGION"/>
    <property type="match status" value="17"/>
</dbReference>
<feature type="repeat" description="ANK" evidence="3">
    <location>
        <begin position="107"/>
        <end position="139"/>
    </location>
</feature>
<keyword evidence="7" id="KW-1185">Reference proteome</keyword>
<dbReference type="Proteomes" id="UP000604273">
    <property type="component" value="Unassembled WGS sequence"/>
</dbReference>
<dbReference type="Pfam" id="PF06985">
    <property type="entry name" value="HET"/>
    <property type="match status" value="1"/>
</dbReference>
<evidence type="ECO:0000256" key="4">
    <source>
        <dbReference type="SAM" id="MobiDB-lite"/>
    </source>
</evidence>
<evidence type="ECO:0000313" key="6">
    <source>
        <dbReference type="EMBL" id="KAF4948157.1"/>
    </source>
</evidence>
<dbReference type="InterPro" id="IPR002110">
    <property type="entry name" value="Ankyrin_rpt"/>
</dbReference>
<evidence type="ECO:0000313" key="7">
    <source>
        <dbReference type="Proteomes" id="UP000604273"/>
    </source>
</evidence>
<comment type="caution">
    <text evidence="6">The sequence shown here is derived from an EMBL/GenBank/DDBJ whole genome shotgun (WGS) entry which is preliminary data.</text>
</comment>
<dbReference type="PANTHER" id="PTHR24126:SF14">
    <property type="entry name" value="ANK_REP_REGION DOMAIN-CONTAINING PROTEIN"/>
    <property type="match status" value="1"/>
</dbReference>
<evidence type="ECO:0000256" key="2">
    <source>
        <dbReference type="ARBA" id="ARBA00023043"/>
    </source>
</evidence>
<dbReference type="SMART" id="SM00248">
    <property type="entry name" value="ANK"/>
    <property type="match status" value="27"/>
</dbReference>
<proteinExistence type="predicted"/>
<dbReference type="PANTHER" id="PTHR24126">
    <property type="entry name" value="ANKYRIN REPEAT, PH AND SEC7 DOMAIN CONTAINING PROTEIN SECG-RELATED"/>
    <property type="match status" value="1"/>
</dbReference>
<feature type="compositionally biased region" description="Basic and acidic residues" evidence="4">
    <location>
        <begin position="1432"/>
        <end position="1444"/>
    </location>
</feature>
<protein>
    <recommendedName>
        <fullName evidence="5">Heterokaryon incompatibility domain-containing protein</fullName>
    </recommendedName>
</protein>
<feature type="repeat" description="ANK" evidence="3">
    <location>
        <begin position="507"/>
        <end position="539"/>
    </location>
</feature>
<dbReference type="Pfam" id="PF13637">
    <property type="entry name" value="Ank_4"/>
    <property type="match status" value="2"/>
</dbReference>
<feature type="repeat" description="ANK" evidence="3">
    <location>
        <begin position="71"/>
        <end position="104"/>
    </location>
</feature>
<dbReference type="OrthoDB" id="10252171at2759"/>
<dbReference type="PROSITE" id="PS50088">
    <property type="entry name" value="ANK_REPEAT"/>
    <property type="match status" value="22"/>
</dbReference>
<dbReference type="InterPro" id="IPR036770">
    <property type="entry name" value="Ankyrin_rpt-contain_sf"/>
</dbReference>
<feature type="repeat" description="ANK" evidence="3">
    <location>
        <begin position="890"/>
        <end position="922"/>
    </location>
</feature>
<dbReference type="EMBL" id="JABFAI010000268">
    <property type="protein sequence ID" value="KAF4948157.1"/>
    <property type="molecule type" value="Genomic_DNA"/>
</dbReference>
<sequence length="1614" mass="177479">MSSETPRESCSDELPTTSDLAEKLYSQGFARTSSDHISKGEALRWAIMKEHVQLVRQLIEQGADFAQQDADGWDSLYSAAAWSSPQEILEILINAGANMEARCSGEYGFTALHRAICSSNSVGVQTLVSRGAAIDSRTTDNRLPLHLAANYGFVKGVQILLDAGADIESRVDGETALLQAAYNGRSDAMRELIDLGANLQATDNYGRTALHLAAMKNSAISTAQILLDIGFDIEARDEDGKTPLATAVVYNAIEMAKFFLENGANMDTIADDGETLLLKAVWGNFPQMVQLLLEKGADTETRDMNNRTALLDAAHSGKFELVRALVDHGADVKATREGATGIHEATYAHSKVLIRFFVENGVPIDARTQPGGETALINAASDGNAEIVSLLIRQGADTNAVDSDGMGPLHFAARLGHKRIVEILLENAANPIAETVAGLTPQDISETHKHDDITKLLTESVPISIAARKESESRSLAALLLAAELGYLDRILQVLDQGADIDSLDIDGRSALSVAAEHGHVDVVVALTQRGADLNIRDSNGGSPLWWASRYGYENVVEHLASQGADINAQDADGQSPISVASQYGHLTTVKVLLSHGSDPNTCTAYGKTALLFAVGFGRADVVKLLLESGASVDYKSPQGDTALSLAEKNAHPELMDAIRASLTQNSTNGSGDGTSNSEGKCYSTTHHKHYAMLLEASRGGNVAMINRLMESGLNPNSYSEEKLPLLEATRHGQLEAVEVLMAHGADLYLCDEDGNRRVDQALRIAAVQGHSKLVMFLHSHGADLEMKDKEGKSPLLEAARGGQSETVLYLLEQGANTESRDAKGGTPLWYAASNGHETTVQHLYEHGANIESADASGCTPLMMAVKKRNRKLASFFLKAGAQMRPESGQNHSPLCAAADNGDEAMVDLLLDNGASLNYYSDNKRTSLHIAALRGNNMVVRMLIEVGAKVDLKDADGRTAFSLAKEKSHGSTIRILRRALHLRETSQRASRKAEEKGLGHKALYQYQPLTKEGSIRVLELYPGKPWEILSFDLHEVELNANFSFEALSYEWKEKSGSVPVQCGYEKILVTPNCKAAMERLRLESESRFLWIDAICINQEDHEERTKQVAMMAGIFTAAEKVLMWHGEETESTRAAFEVIPTLLRARRMMLQEDGELPVDEFPVHKDDDPLELIKGVLQDEMVLEGWKDLGNRSYWNRVWIFQEVVIGGSRGVAICGSQSCPSSLMIFAMIAGHLYPFTADFSFITSHFDEWFRKYGTVPLSEVAVFVRNLGTTDPRDKIFACLGLASTEAKLIERPVADYTMTVQQVYVHAARYIIDTDDGTHMVWTLGSRHSTKKYPSLPSWVPDFEEREDELEQTPFGDHGLNFELGTIETPFTTETSLRISGSIVDKIAFRLTIKKDLCLSRIILSAAQAVEKQGRRMYDTYPAGGKSVSDRHDTPGDEHLIPSNTNAMAMFTTMMDIKEKSATENDTTQEPLHRLLIGYLTWLLSKGKQTPNQDPDYAQQASEIWSSKSSDTAGFADFLFTNLQSMEGMLRYGRDLVYTEKGYFGLTNSGEAEEGMPVAMISRDNEFRLLREKEKFYEFVDTVFFNFLDAEFSEPADIYKEIELERLELR</sequence>
<feature type="repeat" description="ANK" evidence="3">
    <location>
        <begin position="38"/>
        <end position="70"/>
    </location>
</feature>
<accession>A0A8H4SYK7</accession>
<feature type="repeat" description="ANK" evidence="3">
    <location>
        <begin position="824"/>
        <end position="856"/>
    </location>
</feature>
<feature type="repeat" description="ANK" evidence="3">
    <location>
        <begin position="791"/>
        <end position="823"/>
    </location>
</feature>
<feature type="repeat" description="ANK" evidence="3">
    <location>
        <begin position="540"/>
        <end position="572"/>
    </location>
</feature>
<feature type="repeat" description="ANK" evidence="3">
    <location>
        <begin position="371"/>
        <end position="403"/>
    </location>
</feature>
<gene>
    <name evidence="6" type="ORF">FGADI_9852</name>
</gene>
<feature type="repeat" description="ANK" evidence="3">
    <location>
        <begin position="923"/>
        <end position="955"/>
    </location>
</feature>
<evidence type="ECO:0000259" key="5">
    <source>
        <dbReference type="Pfam" id="PF06985"/>
    </source>
</evidence>
<evidence type="ECO:0000256" key="1">
    <source>
        <dbReference type="ARBA" id="ARBA00022737"/>
    </source>
</evidence>
<dbReference type="SUPFAM" id="SSF48403">
    <property type="entry name" value="Ankyrin repeat"/>
    <property type="match status" value="3"/>
</dbReference>
<feature type="repeat" description="ANK" evidence="3">
    <location>
        <begin position="140"/>
        <end position="172"/>
    </location>
</feature>
<dbReference type="Pfam" id="PF00023">
    <property type="entry name" value="Ank"/>
    <property type="match status" value="1"/>
</dbReference>
<feature type="repeat" description="ANK" evidence="3">
    <location>
        <begin position="172"/>
        <end position="204"/>
    </location>
</feature>
<dbReference type="InterPro" id="IPR010730">
    <property type="entry name" value="HET"/>
</dbReference>
<feature type="repeat" description="ANK" evidence="3">
    <location>
        <begin position="857"/>
        <end position="889"/>
    </location>
</feature>
<keyword evidence="1" id="KW-0677">Repeat</keyword>
<keyword evidence="2 3" id="KW-0040">ANK repeat</keyword>
<feature type="repeat" description="ANK" evidence="3">
    <location>
        <begin position="239"/>
        <end position="271"/>
    </location>
</feature>
<feature type="repeat" description="ANK" evidence="3">
    <location>
        <begin position="606"/>
        <end position="638"/>
    </location>
</feature>
<organism evidence="6 7">
    <name type="scientific">Fusarium gaditjirri</name>
    <dbReference type="NCBI Taxonomy" id="282569"/>
    <lineage>
        <taxon>Eukaryota</taxon>
        <taxon>Fungi</taxon>
        <taxon>Dikarya</taxon>
        <taxon>Ascomycota</taxon>
        <taxon>Pezizomycotina</taxon>
        <taxon>Sordariomycetes</taxon>
        <taxon>Hypocreomycetidae</taxon>
        <taxon>Hypocreales</taxon>
        <taxon>Nectriaceae</taxon>
        <taxon>Fusarium</taxon>
        <taxon>Fusarium nisikadoi species complex</taxon>
    </lineage>
</organism>
<feature type="repeat" description="ANK" evidence="3">
    <location>
        <begin position="758"/>
        <end position="790"/>
    </location>
</feature>
<reference evidence="6" key="1">
    <citation type="journal article" date="2020" name="BMC Genomics">
        <title>Correction to: Identification and distribution of gene clusters required for synthesis of sphingolipid metabolism inhibitors in diverse species of the filamentous fungus Fusarium.</title>
        <authorList>
            <person name="Kim H.S."/>
            <person name="Lohmar J.M."/>
            <person name="Busman M."/>
            <person name="Brown D.W."/>
            <person name="Naumann T.A."/>
            <person name="Divon H.H."/>
            <person name="Lysoe E."/>
            <person name="Uhlig S."/>
            <person name="Proctor R.H."/>
        </authorList>
    </citation>
    <scope>NUCLEOTIDE SEQUENCE</scope>
    <source>
        <strain evidence="6">NRRL 45417</strain>
    </source>
</reference>
<dbReference type="Pfam" id="PF12796">
    <property type="entry name" value="Ank_2"/>
    <property type="match status" value="7"/>
</dbReference>
<name>A0A8H4SYK7_9HYPO</name>
<feature type="repeat" description="ANK" evidence="3">
    <location>
        <begin position="305"/>
        <end position="337"/>
    </location>
</feature>
<feature type="repeat" description="ANK" evidence="3">
    <location>
        <begin position="721"/>
        <end position="753"/>
    </location>
</feature>
<feature type="repeat" description="ANK" evidence="3">
    <location>
        <begin position="573"/>
        <end position="605"/>
    </location>
</feature>
<dbReference type="Gene3D" id="1.25.40.20">
    <property type="entry name" value="Ankyrin repeat-containing domain"/>
    <property type="match status" value="7"/>
</dbReference>
<feature type="repeat" description="ANK" evidence="3">
    <location>
        <begin position="272"/>
        <end position="304"/>
    </location>
</feature>
<dbReference type="PRINTS" id="PR01415">
    <property type="entry name" value="ANKYRIN"/>
</dbReference>
<feature type="domain" description="Heterokaryon incompatibility" evidence="5">
    <location>
        <begin position="1044"/>
        <end position="1203"/>
    </location>
</feature>
<feature type="region of interest" description="Disordered" evidence="4">
    <location>
        <begin position="1425"/>
        <end position="1446"/>
    </location>
</feature>
<feature type="repeat" description="ANK" evidence="3">
    <location>
        <begin position="205"/>
        <end position="238"/>
    </location>
</feature>
<evidence type="ECO:0000256" key="3">
    <source>
        <dbReference type="PROSITE-ProRule" id="PRU00023"/>
    </source>
</evidence>
<feature type="repeat" description="ANK" evidence="3">
    <location>
        <begin position="404"/>
        <end position="436"/>
    </location>
</feature>